<reference evidence="2" key="1">
    <citation type="submission" date="2023-07" db="EMBL/GenBank/DDBJ databases">
        <title>Genome sequence of Stenotrophomonas sp. Alg010 isolated from Sargassum waste.</title>
        <authorList>
            <person name="Mohapatra"/>
            <person name="B.R."/>
        </authorList>
    </citation>
    <scope>NUCLEOTIDE SEQUENCE [LARGE SCALE GENOMIC DNA]</scope>
    <source>
        <strain evidence="2">Alg010</strain>
    </source>
</reference>
<protein>
    <submittedName>
        <fullName evidence="1">Uncharacterized protein</fullName>
    </submittedName>
</protein>
<organism evidence="1 2">
    <name type="scientific">Stenotrophomonas sepilia</name>
    <dbReference type="NCBI Taxonomy" id="2860290"/>
    <lineage>
        <taxon>Bacteria</taxon>
        <taxon>Pseudomonadati</taxon>
        <taxon>Pseudomonadota</taxon>
        <taxon>Gammaproteobacteria</taxon>
        <taxon>Lysobacterales</taxon>
        <taxon>Lysobacteraceae</taxon>
        <taxon>Stenotrophomonas</taxon>
        <taxon>Stenotrophomonas maltophilia group</taxon>
    </lineage>
</organism>
<dbReference type="RefSeq" id="WP_338167634.1">
    <property type="nucleotide sequence ID" value="NZ_BTRJ01000009.1"/>
</dbReference>
<dbReference type="Proteomes" id="UP001306668">
    <property type="component" value="Unassembled WGS sequence"/>
</dbReference>
<dbReference type="EMBL" id="BTRJ01000009">
    <property type="protein sequence ID" value="GMR27047.1"/>
    <property type="molecule type" value="Genomic_DNA"/>
</dbReference>
<evidence type="ECO:0000313" key="1">
    <source>
        <dbReference type="EMBL" id="GMR27047.1"/>
    </source>
</evidence>
<accession>A0ABQ6QA39</accession>
<proteinExistence type="predicted"/>
<keyword evidence="2" id="KW-1185">Reference proteome</keyword>
<comment type="caution">
    <text evidence="1">The sequence shown here is derived from an EMBL/GenBank/DDBJ whole genome shotgun (WGS) entry which is preliminary data.</text>
</comment>
<sequence>MSADYGRVKGALRGLSLEESLIHLWYYSRLVCGGERLPSQYRHVDHRGVGVQLERYLFPHHLDLLGRELILHADRSNRRPTRSLANWEHLASAVNAIRYYGDAVFDGEKDGGVMLTLHRIAHQQFPRFSRLSRSKMGRYLALYRFDALSPFFMKRIGIDVDTYFAMAFAVISASYQRPCSNRTTDYSVLGVDPLCSEKFFSRIVGSAEEIRAKLISEQRLGDCWEYTFNALHFKPLVAFDAKHPERLICPLPHAVESRLTEGVFFDVFSDRAGFEKAYGDAVEHIVGRMLHSLPSSYSVIKPDKEVIGKLEFAGADWIIGDGADKAYIECKAKRLALRGRVAEKVDDLRDEMRHLAEAVLQNYRNIDRAIRRPNGSYEPGGAFSIVVTLEDWFLFSPVATEMLEQMVTEGLHSAGLPADLRERIPYLIFGAESFQHAIAAMLSHSISDVLGGLQLPKYRGWVPATYLRERFADANPAAIGNFERDFDAVMGTLLSEANSRRGREL</sequence>
<evidence type="ECO:0000313" key="2">
    <source>
        <dbReference type="Proteomes" id="UP001306668"/>
    </source>
</evidence>
<gene>
    <name evidence="1" type="ORF">STENOSP10_12660</name>
</gene>
<name>A0ABQ6QA39_9GAMM</name>